<accession>A0A7C4D2S3</accession>
<organism evidence="2">
    <name type="scientific">Thermofilum pendens</name>
    <dbReference type="NCBI Taxonomy" id="2269"/>
    <lineage>
        <taxon>Archaea</taxon>
        <taxon>Thermoproteota</taxon>
        <taxon>Thermoprotei</taxon>
        <taxon>Thermofilales</taxon>
        <taxon>Thermofilaceae</taxon>
        <taxon>Thermofilum</taxon>
    </lineage>
</organism>
<evidence type="ECO:0000259" key="1">
    <source>
        <dbReference type="Pfam" id="PF00483"/>
    </source>
</evidence>
<dbReference type="Pfam" id="PF00483">
    <property type="entry name" value="NTP_transferase"/>
    <property type="match status" value="1"/>
</dbReference>
<gene>
    <name evidence="2" type="ORF">ENU21_03790</name>
</gene>
<dbReference type="InterPro" id="IPR029044">
    <property type="entry name" value="Nucleotide-diphossugar_trans"/>
</dbReference>
<feature type="domain" description="Nucleotidyl transferase" evidence="1">
    <location>
        <begin position="18"/>
        <end position="252"/>
    </location>
</feature>
<proteinExistence type="predicted"/>
<protein>
    <recommendedName>
        <fullName evidence="1">Nucleotidyl transferase domain-containing protein</fullName>
    </recommendedName>
</protein>
<dbReference type="SUPFAM" id="SSF53448">
    <property type="entry name" value="Nucleotide-diphospho-sugar transferases"/>
    <property type="match status" value="1"/>
</dbReference>
<sequence length="269" mass="29326">MSALELLSREAAATQVAVMAGGEGKRMGLIGVPKPLITLNGVPLLDRCIRYLASSGFQEFAVLARHEEVARRASEVQFGVKVRVCRDPPLPKVGKGKALKHALETGCLDPGRRVLVAFPDDVFLDGTLPLRFLASHLEAVRRLGVWASVAVVAGLQLPYGVVEVDALGLAVKFEEKPSLRVYASTGLYIFEPQALKLLSEVVDMSAPRAVEFENTLLPLLADRRRLNAFVVPQGAWMSVNTLKELEEAEEAAREIEKKVSLKESWSTGD</sequence>
<dbReference type="PANTHER" id="PTHR22572">
    <property type="entry name" value="SUGAR-1-PHOSPHATE GUANYL TRANSFERASE"/>
    <property type="match status" value="1"/>
</dbReference>
<name>A0A7C4D2S3_THEPE</name>
<evidence type="ECO:0000313" key="2">
    <source>
        <dbReference type="EMBL" id="HGM46862.1"/>
    </source>
</evidence>
<dbReference type="AlphaFoldDB" id="A0A7C4D2S3"/>
<dbReference type="EMBL" id="DTBQ01000104">
    <property type="protein sequence ID" value="HGM46862.1"/>
    <property type="molecule type" value="Genomic_DNA"/>
</dbReference>
<dbReference type="InterPro" id="IPR005835">
    <property type="entry name" value="NTP_transferase_dom"/>
</dbReference>
<reference evidence="2" key="1">
    <citation type="journal article" date="2020" name="mSystems">
        <title>Genome- and Community-Level Interaction Insights into Carbon Utilization and Element Cycling Functions of Hydrothermarchaeota in Hydrothermal Sediment.</title>
        <authorList>
            <person name="Zhou Z."/>
            <person name="Liu Y."/>
            <person name="Xu W."/>
            <person name="Pan J."/>
            <person name="Luo Z.H."/>
            <person name="Li M."/>
        </authorList>
    </citation>
    <scope>NUCLEOTIDE SEQUENCE</scope>
    <source>
        <strain evidence="2">SpSt-649</strain>
    </source>
</reference>
<comment type="caution">
    <text evidence="2">The sequence shown here is derived from an EMBL/GenBank/DDBJ whole genome shotgun (WGS) entry which is preliminary data.</text>
</comment>
<dbReference type="InterPro" id="IPR050486">
    <property type="entry name" value="Mannose-1P_guanyltransferase"/>
</dbReference>
<dbReference type="Gene3D" id="3.90.550.10">
    <property type="entry name" value="Spore Coat Polysaccharide Biosynthesis Protein SpsA, Chain A"/>
    <property type="match status" value="1"/>
</dbReference>